<dbReference type="AlphaFoldDB" id="A0A9N9SGQ2"/>
<keyword evidence="1 2" id="KW-0833">Ubl conjugation pathway</keyword>
<evidence type="ECO:0000259" key="4">
    <source>
        <dbReference type="PROSITE" id="PS50237"/>
    </source>
</evidence>
<feature type="compositionally biased region" description="Polar residues" evidence="3">
    <location>
        <begin position="580"/>
        <end position="597"/>
    </location>
</feature>
<gene>
    <name evidence="5" type="ORF">PHAECO_LOCUS9405</name>
</gene>
<reference evidence="5" key="1">
    <citation type="submission" date="2022-01" db="EMBL/GenBank/DDBJ databases">
        <authorList>
            <person name="King R."/>
        </authorList>
    </citation>
    <scope>NUCLEOTIDE SEQUENCE</scope>
</reference>
<evidence type="ECO:0000256" key="1">
    <source>
        <dbReference type="ARBA" id="ARBA00022786"/>
    </source>
</evidence>
<feature type="domain" description="HECT" evidence="4">
    <location>
        <begin position="288"/>
        <end position="328"/>
    </location>
</feature>
<comment type="caution">
    <text evidence="2">Lacks conserved residue(s) required for the propagation of feature annotation.</text>
</comment>
<dbReference type="OrthoDB" id="7440550at2759"/>
<feature type="domain" description="HECT" evidence="4">
    <location>
        <begin position="742"/>
        <end position="772"/>
    </location>
</feature>
<proteinExistence type="predicted"/>
<dbReference type="InterPro" id="IPR000569">
    <property type="entry name" value="HECT_dom"/>
</dbReference>
<evidence type="ECO:0000256" key="2">
    <source>
        <dbReference type="PROSITE-ProRule" id="PRU00104"/>
    </source>
</evidence>
<feature type="region of interest" description="Disordered" evidence="3">
    <location>
        <begin position="580"/>
        <end position="613"/>
    </location>
</feature>
<name>A0A9N9SGQ2_PHACE</name>
<organism evidence="5 6">
    <name type="scientific">Phaedon cochleariae</name>
    <name type="common">Mustard beetle</name>
    <dbReference type="NCBI Taxonomy" id="80249"/>
    <lineage>
        <taxon>Eukaryota</taxon>
        <taxon>Metazoa</taxon>
        <taxon>Ecdysozoa</taxon>
        <taxon>Arthropoda</taxon>
        <taxon>Hexapoda</taxon>
        <taxon>Insecta</taxon>
        <taxon>Pterygota</taxon>
        <taxon>Neoptera</taxon>
        <taxon>Endopterygota</taxon>
        <taxon>Coleoptera</taxon>
        <taxon>Polyphaga</taxon>
        <taxon>Cucujiformia</taxon>
        <taxon>Chrysomeloidea</taxon>
        <taxon>Chrysomelidae</taxon>
        <taxon>Chrysomelinae</taxon>
        <taxon>Chrysomelini</taxon>
        <taxon>Phaedon</taxon>
    </lineage>
</organism>
<accession>A0A9N9SGQ2</accession>
<dbReference type="SUPFAM" id="SSF56204">
    <property type="entry name" value="Hect, E3 ligase catalytic domain"/>
    <property type="match status" value="2"/>
</dbReference>
<dbReference type="GO" id="GO:0004842">
    <property type="term" value="F:ubiquitin-protein transferase activity"/>
    <property type="evidence" value="ECO:0007669"/>
    <property type="project" value="InterPro"/>
</dbReference>
<dbReference type="Proteomes" id="UP001153737">
    <property type="component" value="Chromosome 5"/>
</dbReference>
<sequence>MSLIFFNQDPLENFFGKVRQKGKRYVNPTCEAFTPYFKSLLVNNLSGNHSIGANCKDDELIDQENNDEEESHLGPFTALPEALLRGNNSRKMEKQSLNYVMEYILKTLLKDKRIKYCETCRHAVIASDEEKNSLENEFIRAKEYDNIKYRLQYVNENSDTSKKNRNPLNSKLIIWSATKIELAEIQKAASMEDHQLKLKHLQPPEENFDFEPIISPERTLDQGNDNLDSEEDQDLEIAIQEGLKETSPPTLKSILEELSSNILQDSCTILNITRSELFIGAIRAMSRKSFNHRKIPSVMFTDDFGESEGAIDSGGPRREFFRLVLKELQDSILFEGVLTFVTLHRKLPAIQQMVESLRTLDIYDKMQKHPDISEEAFCYKEMKLTSRAFNDMIFFDLSETGSNKREIENKTLYGHVLGALDVNDEYFKSLIPSYGDRIAIKTYSSKGNFDKKQILLTRLKHKFNRKKYPASDIEENENPRKAPNAMKNTRKIEMGWIHYENGRFQQVRTASGGGTRKMTALKTDKKADLLKAAVDIFFSDGKSPKGKLFEFQDMFKLFKMPNMRFYLSTSRIPSTVTSSSVCENTSESDNFQSSYNPRSDDNINENSSSAMYQSSERIYSQDVNDDCFIEGNHECHDIEITDHIGVPPDKNFDSEPIISPERTLDQGNDNLDSEEDQDLEIAIQESLKETSPPTLKSILEELFSNILQDSCTILDITRSELFIGAIRAMSRKSFHHRKIPSVMFTDDFGESEGAIDSGGPRREFFRLVLKELQDSILFEGVITFVTLHRKLPAIQQMVEGLRTLDIYDKMKKHPDIFEEHSVTKK</sequence>
<dbReference type="InterPro" id="IPR003903">
    <property type="entry name" value="UIM_dom"/>
</dbReference>
<evidence type="ECO:0000313" key="5">
    <source>
        <dbReference type="EMBL" id="CAG9822192.1"/>
    </source>
</evidence>
<dbReference type="SMART" id="SM00726">
    <property type="entry name" value="UIM"/>
    <property type="match status" value="2"/>
</dbReference>
<dbReference type="Gene3D" id="3.90.1750.10">
    <property type="entry name" value="Hect, E3 ligase catalytic domains"/>
    <property type="match status" value="2"/>
</dbReference>
<feature type="region of interest" description="Disordered" evidence="3">
    <location>
        <begin position="644"/>
        <end position="670"/>
    </location>
</feature>
<dbReference type="Pfam" id="PF21789">
    <property type="entry name" value="TNP-like_RNaseH_C"/>
    <property type="match status" value="1"/>
</dbReference>
<protein>
    <recommendedName>
        <fullName evidence="4">HECT domain-containing protein</fullName>
    </recommendedName>
</protein>
<dbReference type="InterPro" id="IPR035983">
    <property type="entry name" value="Hect_E3_ubiquitin_ligase"/>
</dbReference>
<dbReference type="GO" id="GO:0009966">
    <property type="term" value="P:regulation of signal transduction"/>
    <property type="evidence" value="ECO:0007669"/>
    <property type="project" value="UniProtKB-ARBA"/>
</dbReference>
<reference evidence="5" key="2">
    <citation type="submission" date="2022-10" db="EMBL/GenBank/DDBJ databases">
        <authorList>
            <consortium name="ENA_rothamsted_submissions"/>
            <consortium name="culmorum"/>
            <person name="King R."/>
        </authorList>
    </citation>
    <scope>NUCLEOTIDE SEQUENCE</scope>
</reference>
<feature type="compositionally biased region" description="Polar residues" evidence="3">
    <location>
        <begin position="604"/>
        <end position="613"/>
    </location>
</feature>
<evidence type="ECO:0000313" key="6">
    <source>
        <dbReference type="Proteomes" id="UP001153737"/>
    </source>
</evidence>
<dbReference type="InterPro" id="IPR048367">
    <property type="entry name" value="TNP-like_RNaseH_C"/>
</dbReference>
<dbReference type="EMBL" id="OU896711">
    <property type="protein sequence ID" value="CAG9822192.1"/>
    <property type="molecule type" value="Genomic_DNA"/>
</dbReference>
<dbReference type="PROSITE" id="PS50330">
    <property type="entry name" value="UIM"/>
    <property type="match status" value="1"/>
</dbReference>
<dbReference type="PROSITE" id="PS50237">
    <property type="entry name" value="HECT"/>
    <property type="match status" value="2"/>
</dbReference>
<evidence type="ECO:0000256" key="3">
    <source>
        <dbReference type="SAM" id="MobiDB-lite"/>
    </source>
</evidence>
<keyword evidence="6" id="KW-1185">Reference proteome</keyword>